<accession>A0A396SI22</accession>
<name>A0A396SI22_9BACL</name>
<sequence>MEQHNLLEMSIIGTIINHPFLLKESGINKGHFESKTNVNIVSVIEQLMNEGKEVEFVTILMHQTPEFVGGASYLTTCMDNSNLDKFNGRVVEFLDKWKQRETRRIQNVSLQEGWSAQEIIQKLSDLDTTRIDDRKSIKSELVKYFEMPFNETQKVDTGIGSGITELDKLIEGFRPKELTIISARPSVGKTDVILTIGKNAGLRHVTTMFKKRVIPVVFSLEMETELLILKRLIPSTVGFNRGKTKDLFNLLTAEQKDKWSSDLGILSESGFEFFDKPGQKVSEMRSKVRLLQNEYPDCDFLVMIDYLSIIKPEQPGQNRNVEIGQITNDLKTMAKELGVHVIVLSQLSRSIESRPNKRPMNSDLRESGEIEQIADMIIGLYREGYYKEEVNNQTWQPFEFCVTKNRNGGVGTVTAAYNRFLGVIR</sequence>
<dbReference type="RefSeq" id="WP_118875758.1">
    <property type="nucleotide sequence ID" value="NZ_QWEI01000002.1"/>
</dbReference>
<evidence type="ECO:0000313" key="2">
    <source>
        <dbReference type="EMBL" id="RHW38727.1"/>
    </source>
</evidence>
<dbReference type="GO" id="GO:0005829">
    <property type="term" value="C:cytosol"/>
    <property type="evidence" value="ECO:0007669"/>
    <property type="project" value="TreeGrafter"/>
</dbReference>
<dbReference type="Proteomes" id="UP000265692">
    <property type="component" value="Unassembled WGS sequence"/>
</dbReference>
<dbReference type="InterPro" id="IPR007694">
    <property type="entry name" value="DNA_helicase_DnaB-like_C"/>
</dbReference>
<dbReference type="GO" id="GO:0006260">
    <property type="term" value="P:DNA replication"/>
    <property type="evidence" value="ECO:0007669"/>
    <property type="project" value="InterPro"/>
</dbReference>
<dbReference type="GO" id="GO:0003678">
    <property type="term" value="F:DNA helicase activity"/>
    <property type="evidence" value="ECO:0007669"/>
    <property type="project" value="InterPro"/>
</dbReference>
<dbReference type="SUPFAM" id="SSF52540">
    <property type="entry name" value="P-loop containing nucleoside triphosphate hydrolases"/>
    <property type="match status" value="1"/>
</dbReference>
<dbReference type="InterPro" id="IPR027417">
    <property type="entry name" value="P-loop_NTPase"/>
</dbReference>
<proteinExistence type="predicted"/>
<dbReference type="Gene3D" id="1.10.860.10">
    <property type="entry name" value="DNAb Helicase, Chain A"/>
    <property type="match status" value="1"/>
</dbReference>
<gene>
    <name evidence="2" type="ORF">D1B33_07595</name>
</gene>
<dbReference type="PANTHER" id="PTHR30153:SF2">
    <property type="entry name" value="REPLICATIVE DNA HELICASE"/>
    <property type="match status" value="1"/>
</dbReference>
<evidence type="ECO:0000259" key="1">
    <source>
        <dbReference type="PROSITE" id="PS51199"/>
    </source>
</evidence>
<organism evidence="2 3">
    <name type="scientific">Ureibacillus yapensis</name>
    <dbReference type="NCBI Taxonomy" id="2304605"/>
    <lineage>
        <taxon>Bacteria</taxon>
        <taxon>Bacillati</taxon>
        <taxon>Bacillota</taxon>
        <taxon>Bacilli</taxon>
        <taxon>Bacillales</taxon>
        <taxon>Caryophanaceae</taxon>
        <taxon>Ureibacillus</taxon>
    </lineage>
</organism>
<reference evidence="2 3" key="1">
    <citation type="submission" date="2018-08" db="EMBL/GenBank/DDBJ databases">
        <title>Lysinibacillus sp. YLB-03 draft genome sequence.</title>
        <authorList>
            <person name="Yu L."/>
        </authorList>
    </citation>
    <scope>NUCLEOTIDE SEQUENCE [LARGE SCALE GENOMIC DNA]</scope>
    <source>
        <strain evidence="2 3">YLB-03</strain>
    </source>
</reference>
<dbReference type="AlphaFoldDB" id="A0A396SI22"/>
<dbReference type="OrthoDB" id="9773982at2"/>
<dbReference type="InterPro" id="IPR016136">
    <property type="entry name" value="DNA_helicase_N/primase_C"/>
</dbReference>
<dbReference type="PROSITE" id="PS51199">
    <property type="entry name" value="SF4_HELICASE"/>
    <property type="match status" value="1"/>
</dbReference>
<dbReference type="PANTHER" id="PTHR30153">
    <property type="entry name" value="REPLICATIVE DNA HELICASE DNAB"/>
    <property type="match status" value="1"/>
</dbReference>
<protein>
    <recommendedName>
        <fullName evidence="1">SF4 helicase domain-containing protein</fullName>
    </recommendedName>
</protein>
<dbReference type="GO" id="GO:0005524">
    <property type="term" value="F:ATP binding"/>
    <property type="evidence" value="ECO:0007669"/>
    <property type="project" value="InterPro"/>
</dbReference>
<dbReference type="Gene3D" id="3.40.50.300">
    <property type="entry name" value="P-loop containing nucleotide triphosphate hydrolases"/>
    <property type="match status" value="1"/>
</dbReference>
<keyword evidence="3" id="KW-1185">Reference proteome</keyword>
<feature type="domain" description="SF4 helicase" evidence="1">
    <location>
        <begin position="152"/>
        <end position="425"/>
    </location>
</feature>
<dbReference type="EMBL" id="QWEI01000002">
    <property type="protein sequence ID" value="RHW38727.1"/>
    <property type="molecule type" value="Genomic_DNA"/>
</dbReference>
<evidence type="ECO:0000313" key="3">
    <source>
        <dbReference type="Proteomes" id="UP000265692"/>
    </source>
</evidence>
<dbReference type="Pfam" id="PF03796">
    <property type="entry name" value="DnaB_C"/>
    <property type="match status" value="1"/>
</dbReference>
<comment type="caution">
    <text evidence="2">The sequence shown here is derived from an EMBL/GenBank/DDBJ whole genome shotgun (WGS) entry which is preliminary data.</text>
</comment>